<accession>A0A150NS17</accession>
<dbReference type="PATRIC" id="fig|28037.235.peg.911"/>
<name>A0A150NS17_STRMT</name>
<dbReference type="EMBL" id="LROU01000055">
    <property type="protein sequence ID" value="KYF37553.1"/>
    <property type="molecule type" value="Genomic_DNA"/>
</dbReference>
<sequence>MTKNKNALRKHFIGPYSAENPETVPGKEAYMWIAKGIKSSSPENNEEDDDAAYFDGDGTKENIIVSKTRGRTFEGHRDYSDKAQNFVADKEDEVGDDLIVWYKEVSSDGKTQKEGLARLSEIEIGDGEASELEKIKFKIVWTRKPKKSNVLPE</sequence>
<dbReference type="NCBIfam" id="NF047353">
    <property type="entry name" value="tube_lmo2291"/>
    <property type="match status" value="1"/>
</dbReference>
<reference evidence="1 2" key="1">
    <citation type="submission" date="2016-01" db="EMBL/GenBank/DDBJ databases">
        <title>Highly variable Streptococcus oralis 1 are common among viridans streptococci isolated from primates.</title>
        <authorList>
            <person name="Denapaite D."/>
            <person name="Rieger M."/>
            <person name="Koendgen S."/>
            <person name="Brueckner R."/>
            <person name="Ochigava I."/>
            <person name="Kappeler P."/>
            <person name="Maetz-Rensing K."/>
            <person name="Leendertz F."/>
        </authorList>
    </citation>
    <scope>NUCLEOTIDE SEQUENCE [LARGE SCALE GENOMIC DNA]</scope>
    <source>
        <strain evidence="1 2">M3-1</strain>
    </source>
</reference>
<dbReference type="AlphaFoldDB" id="A0A150NS17"/>
<dbReference type="RefSeq" id="WP_061590159.1">
    <property type="nucleotide sequence ID" value="NZ_LROV01000007.1"/>
</dbReference>
<evidence type="ECO:0000313" key="1">
    <source>
        <dbReference type="EMBL" id="KYF37553.1"/>
    </source>
</evidence>
<comment type="caution">
    <text evidence="1">The sequence shown here is derived from an EMBL/GenBank/DDBJ whole genome shotgun (WGS) entry which is preliminary data.</text>
</comment>
<protein>
    <submittedName>
        <fullName evidence="1">Phage major tail shaft protein</fullName>
    </submittedName>
</protein>
<proteinExistence type="predicted"/>
<gene>
    <name evidence="1" type="ORF">SMIM3I_00195</name>
</gene>
<dbReference type="Proteomes" id="UP000075442">
    <property type="component" value="Unassembled WGS sequence"/>
</dbReference>
<organism evidence="1 2">
    <name type="scientific">Streptococcus mitis</name>
    <dbReference type="NCBI Taxonomy" id="28037"/>
    <lineage>
        <taxon>Bacteria</taxon>
        <taxon>Bacillati</taxon>
        <taxon>Bacillota</taxon>
        <taxon>Bacilli</taxon>
        <taxon>Lactobacillales</taxon>
        <taxon>Streptococcaceae</taxon>
        <taxon>Streptococcus</taxon>
        <taxon>Streptococcus mitis group</taxon>
    </lineage>
</organism>
<evidence type="ECO:0000313" key="2">
    <source>
        <dbReference type="Proteomes" id="UP000075442"/>
    </source>
</evidence>